<name>A0A5B6WJB5_9ROSI</name>
<protein>
    <submittedName>
        <fullName evidence="1">LINE-1 reverse transcriptase isogeny</fullName>
    </submittedName>
</protein>
<dbReference type="EMBL" id="SMMG02000003">
    <property type="protein sequence ID" value="KAA3481513.1"/>
    <property type="molecule type" value="Genomic_DNA"/>
</dbReference>
<dbReference type="Proteomes" id="UP000325315">
    <property type="component" value="Unassembled WGS sequence"/>
</dbReference>
<comment type="caution">
    <text evidence="1">The sequence shown here is derived from an EMBL/GenBank/DDBJ whole genome shotgun (WGS) entry which is preliminary data.</text>
</comment>
<gene>
    <name evidence="1" type="ORF">EPI10_021872</name>
</gene>
<keyword evidence="1" id="KW-0808">Transferase</keyword>
<organism evidence="1 2">
    <name type="scientific">Gossypium australe</name>
    <dbReference type="NCBI Taxonomy" id="47621"/>
    <lineage>
        <taxon>Eukaryota</taxon>
        <taxon>Viridiplantae</taxon>
        <taxon>Streptophyta</taxon>
        <taxon>Embryophyta</taxon>
        <taxon>Tracheophyta</taxon>
        <taxon>Spermatophyta</taxon>
        <taxon>Magnoliopsida</taxon>
        <taxon>eudicotyledons</taxon>
        <taxon>Gunneridae</taxon>
        <taxon>Pentapetalae</taxon>
        <taxon>rosids</taxon>
        <taxon>malvids</taxon>
        <taxon>Malvales</taxon>
        <taxon>Malvaceae</taxon>
        <taxon>Malvoideae</taxon>
        <taxon>Gossypium</taxon>
    </lineage>
</organism>
<dbReference type="OrthoDB" id="1434716at2759"/>
<keyword evidence="1" id="KW-0548">Nucleotidyltransferase</keyword>
<dbReference type="GO" id="GO:0003964">
    <property type="term" value="F:RNA-directed DNA polymerase activity"/>
    <property type="evidence" value="ECO:0007669"/>
    <property type="project" value="UniProtKB-KW"/>
</dbReference>
<keyword evidence="1" id="KW-0695">RNA-directed DNA polymerase</keyword>
<keyword evidence="2" id="KW-1185">Reference proteome</keyword>
<accession>A0A5B6WJB5</accession>
<proteinExistence type="predicted"/>
<evidence type="ECO:0000313" key="1">
    <source>
        <dbReference type="EMBL" id="KAA3481513.1"/>
    </source>
</evidence>
<dbReference type="PANTHER" id="PTHR33116">
    <property type="entry name" value="REVERSE TRANSCRIPTASE ZINC-BINDING DOMAIN-CONTAINING PROTEIN-RELATED-RELATED"/>
    <property type="match status" value="1"/>
</dbReference>
<dbReference type="PANTHER" id="PTHR33116:SF78">
    <property type="entry name" value="OS12G0587133 PROTEIN"/>
    <property type="match status" value="1"/>
</dbReference>
<dbReference type="AlphaFoldDB" id="A0A5B6WJB5"/>
<sequence length="329" mass="37459">MERMGHVINETVNKKRWFHCACLGRGRIFLIYFFADELLLFYKVNLGQADIVTDILNKFCYYSGQKVNKGEFQIFFSPNVLDELSSAICRKMEFVCTDDLGKYLGMSILHGRSFEFVVKKVHDKLNGWVAKKLSLAGRVTLAKVVLLSILNYFMATAKLPNLAYSEIEKLAQNFIWGSTVEMRKPTLIRWDVCCTPMVVGRLGFQLLTKTKALWVQVVRNKYKVAHEILAKGTRKCLLGNRGLASGSRLDDTLRVSDLVDDNGNWYWGYLRNLLPYSIVLQIGTIVPPSLDVSQIVLHGNGRLGECSLYLKLIRNPISLIWVSMYIVGK</sequence>
<reference evidence="2" key="1">
    <citation type="journal article" date="2019" name="Plant Biotechnol. J.">
        <title>Genome sequencing of the Australian wild diploid species Gossypium australe highlights disease resistance and delayed gland morphogenesis.</title>
        <authorList>
            <person name="Cai Y."/>
            <person name="Cai X."/>
            <person name="Wang Q."/>
            <person name="Wang P."/>
            <person name="Zhang Y."/>
            <person name="Cai C."/>
            <person name="Xu Y."/>
            <person name="Wang K."/>
            <person name="Zhou Z."/>
            <person name="Wang C."/>
            <person name="Geng S."/>
            <person name="Li B."/>
            <person name="Dong Q."/>
            <person name="Hou Y."/>
            <person name="Wang H."/>
            <person name="Ai P."/>
            <person name="Liu Z."/>
            <person name="Yi F."/>
            <person name="Sun M."/>
            <person name="An G."/>
            <person name="Cheng J."/>
            <person name="Zhang Y."/>
            <person name="Shi Q."/>
            <person name="Xie Y."/>
            <person name="Shi X."/>
            <person name="Chang Y."/>
            <person name="Huang F."/>
            <person name="Chen Y."/>
            <person name="Hong S."/>
            <person name="Mi L."/>
            <person name="Sun Q."/>
            <person name="Zhang L."/>
            <person name="Zhou B."/>
            <person name="Peng R."/>
            <person name="Zhang X."/>
            <person name="Liu F."/>
        </authorList>
    </citation>
    <scope>NUCLEOTIDE SEQUENCE [LARGE SCALE GENOMIC DNA]</scope>
    <source>
        <strain evidence="2">cv. PA1801</strain>
    </source>
</reference>
<evidence type="ECO:0000313" key="2">
    <source>
        <dbReference type="Proteomes" id="UP000325315"/>
    </source>
</evidence>